<reference evidence="2 3" key="1">
    <citation type="journal article" date="2024" name="G3 (Bethesda)">
        <title>Genome assembly of Hibiscus sabdariffa L. provides insights into metabolisms of medicinal natural products.</title>
        <authorList>
            <person name="Kim T."/>
        </authorList>
    </citation>
    <scope>NUCLEOTIDE SEQUENCE [LARGE SCALE GENOMIC DNA]</scope>
    <source>
        <strain evidence="2">TK-2024</strain>
        <tissue evidence="2">Old leaves</tissue>
    </source>
</reference>
<dbReference type="InterPro" id="IPR044730">
    <property type="entry name" value="RNase_H-like_dom_plant"/>
</dbReference>
<accession>A0ABR2RA98</accession>
<name>A0ABR2RA98_9ROSI</name>
<dbReference type="CDD" id="cd06222">
    <property type="entry name" value="RNase_H_like"/>
    <property type="match status" value="1"/>
</dbReference>
<gene>
    <name evidence="2" type="ORF">V6N11_036381</name>
</gene>
<sequence length="160" mass="18035">MIDSFKWQVSLCNWLCLNIDVAVSSPKRSGIIGGVFQESSYEWINGYCKSIGIVSPLQAELWSIIVGLQLAWSMGTSSLYLVCAIALLYNRNWSIDFAWVPCELNMVADGLSKLPPLPRYHLMIFDVVLEAIQPLLVSDRDSPTYRRRRRAASFSSKVLS</sequence>
<proteinExistence type="predicted"/>
<dbReference type="Pfam" id="PF13456">
    <property type="entry name" value="RVT_3"/>
    <property type="match status" value="1"/>
</dbReference>
<evidence type="ECO:0000259" key="1">
    <source>
        <dbReference type="Pfam" id="PF13456"/>
    </source>
</evidence>
<dbReference type="InterPro" id="IPR002156">
    <property type="entry name" value="RNaseH_domain"/>
</dbReference>
<dbReference type="PANTHER" id="PTHR47723">
    <property type="entry name" value="OS05G0353850 PROTEIN"/>
    <property type="match status" value="1"/>
</dbReference>
<dbReference type="InterPro" id="IPR012337">
    <property type="entry name" value="RNaseH-like_sf"/>
</dbReference>
<feature type="domain" description="RNase H type-1" evidence="1">
    <location>
        <begin position="18"/>
        <end position="80"/>
    </location>
</feature>
<comment type="caution">
    <text evidence="2">The sequence shown here is derived from an EMBL/GenBank/DDBJ whole genome shotgun (WGS) entry which is preliminary data.</text>
</comment>
<keyword evidence="3" id="KW-1185">Reference proteome</keyword>
<organism evidence="2 3">
    <name type="scientific">Hibiscus sabdariffa</name>
    <name type="common">roselle</name>
    <dbReference type="NCBI Taxonomy" id="183260"/>
    <lineage>
        <taxon>Eukaryota</taxon>
        <taxon>Viridiplantae</taxon>
        <taxon>Streptophyta</taxon>
        <taxon>Embryophyta</taxon>
        <taxon>Tracheophyta</taxon>
        <taxon>Spermatophyta</taxon>
        <taxon>Magnoliopsida</taxon>
        <taxon>eudicotyledons</taxon>
        <taxon>Gunneridae</taxon>
        <taxon>Pentapetalae</taxon>
        <taxon>rosids</taxon>
        <taxon>malvids</taxon>
        <taxon>Malvales</taxon>
        <taxon>Malvaceae</taxon>
        <taxon>Malvoideae</taxon>
        <taxon>Hibiscus</taxon>
    </lineage>
</organism>
<dbReference type="Proteomes" id="UP001396334">
    <property type="component" value="Unassembled WGS sequence"/>
</dbReference>
<dbReference type="PANTHER" id="PTHR47723:SF19">
    <property type="entry name" value="POLYNUCLEOTIDYL TRANSFERASE, RIBONUCLEASE H-LIKE SUPERFAMILY PROTEIN"/>
    <property type="match status" value="1"/>
</dbReference>
<dbReference type="InterPro" id="IPR053151">
    <property type="entry name" value="RNase_H-like"/>
</dbReference>
<evidence type="ECO:0000313" key="2">
    <source>
        <dbReference type="EMBL" id="KAK9009857.1"/>
    </source>
</evidence>
<protein>
    <recommendedName>
        <fullName evidence="1">RNase H type-1 domain-containing protein</fullName>
    </recommendedName>
</protein>
<dbReference type="SUPFAM" id="SSF53098">
    <property type="entry name" value="Ribonuclease H-like"/>
    <property type="match status" value="1"/>
</dbReference>
<dbReference type="EMBL" id="JBBPBN010000024">
    <property type="protein sequence ID" value="KAK9009857.1"/>
    <property type="molecule type" value="Genomic_DNA"/>
</dbReference>
<evidence type="ECO:0000313" key="3">
    <source>
        <dbReference type="Proteomes" id="UP001396334"/>
    </source>
</evidence>